<evidence type="ECO:0000259" key="2">
    <source>
        <dbReference type="Pfam" id="PF01551"/>
    </source>
</evidence>
<dbReference type="EMBL" id="AP027370">
    <property type="protein sequence ID" value="BDY12551.1"/>
    <property type="molecule type" value="Genomic_DNA"/>
</dbReference>
<protein>
    <submittedName>
        <fullName evidence="3">Peptidase M23</fullName>
    </submittedName>
</protein>
<dbReference type="CDD" id="cd12797">
    <property type="entry name" value="M23_peptidase"/>
    <property type="match status" value="1"/>
</dbReference>
<reference evidence="3 4" key="1">
    <citation type="submission" date="2023-03" db="EMBL/GenBank/DDBJ databases">
        <title>Description of Hydrogenimonas sp. ISO32.</title>
        <authorList>
            <person name="Mino S."/>
            <person name="Fukazawa S."/>
            <person name="Sawabe T."/>
        </authorList>
    </citation>
    <scope>NUCLEOTIDE SEQUENCE [LARGE SCALE GENOMIC DNA]</scope>
    <source>
        <strain evidence="3 4">ISO32</strain>
    </source>
</reference>
<sequence>MRRKKNNIGTTLLIVVFLAVIGGVVYLANSPMFERNAPQIDVPDTLYWNLKKPISVQLKDDSGIRSYTVVLNDGKSDFTVVQTELETPRKEVTVSVTLPRAGWDRRAKSAVMKIETTDASRWNLFKGNHASKSVAITIDALRPSAYVLANSYKITQGGSALVVFSAKDEHLKEVAVHTSFGKTFRAEPFYKPGYYAALIAWPVTEKRFRAWVEATDMAENVTKSHIPLYLKNYRYRRSNITLKDRFLNGKIADLSSQFDETANISDPVERFKIINEDIRSKNEALIHKLSSNVSDQLIRRWSVKPFYPLKNGKKVASFGDHRFYYYKGKRVSESYHLGLDLASVKMAEVRSSNPGRVVFAGYNGIYGNMPLIDHGLGLYTLYGHCSTLYVTEGDTVAKNEVIGKTGKTGLALGDHLHFGVLVQGVEVRPVEWMDAHWIKDNITNVFDTARKMIERKENN</sequence>
<keyword evidence="4" id="KW-1185">Reference proteome</keyword>
<dbReference type="PANTHER" id="PTHR21666">
    <property type="entry name" value="PEPTIDASE-RELATED"/>
    <property type="match status" value="1"/>
</dbReference>
<gene>
    <name evidence="3" type="ORF">HCR_08630</name>
</gene>
<evidence type="ECO:0000313" key="4">
    <source>
        <dbReference type="Proteomes" id="UP001321445"/>
    </source>
</evidence>
<dbReference type="InterPro" id="IPR016047">
    <property type="entry name" value="M23ase_b-sheet_dom"/>
</dbReference>
<dbReference type="Gene3D" id="2.70.70.10">
    <property type="entry name" value="Glucose Permease (Domain IIA)"/>
    <property type="match status" value="1"/>
</dbReference>
<dbReference type="SUPFAM" id="SSF51261">
    <property type="entry name" value="Duplicated hybrid motif"/>
    <property type="match status" value="1"/>
</dbReference>
<evidence type="ECO:0000256" key="1">
    <source>
        <dbReference type="ARBA" id="ARBA00022729"/>
    </source>
</evidence>
<organism evidence="3 4">
    <name type="scientific">Hydrogenimonas cancrithermarum</name>
    <dbReference type="NCBI Taxonomy" id="2993563"/>
    <lineage>
        <taxon>Bacteria</taxon>
        <taxon>Pseudomonadati</taxon>
        <taxon>Campylobacterota</taxon>
        <taxon>Epsilonproteobacteria</taxon>
        <taxon>Campylobacterales</taxon>
        <taxon>Hydrogenimonadaceae</taxon>
        <taxon>Hydrogenimonas</taxon>
    </lineage>
</organism>
<keyword evidence="1" id="KW-0732">Signal</keyword>
<dbReference type="InterPro" id="IPR011055">
    <property type="entry name" value="Dup_hybrid_motif"/>
</dbReference>
<proteinExistence type="predicted"/>
<accession>A0ABM8FJQ8</accession>
<dbReference type="InterPro" id="IPR050570">
    <property type="entry name" value="Cell_wall_metabolism_enzyme"/>
</dbReference>
<dbReference type="PANTHER" id="PTHR21666:SF289">
    <property type="entry name" value="L-ALA--D-GLU ENDOPEPTIDASE"/>
    <property type="match status" value="1"/>
</dbReference>
<dbReference type="Proteomes" id="UP001321445">
    <property type="component" value="Chromosome"/>
</dbReference>
<dbReference type="Pfam" id="PF01551">
    <property type="entry name" value="Peptidase_M23"/>
    <property type="match status" value="1"/>
</dbReference>
<name>A0ABM8FJQ8_9BACT</name>
<evidence type="ECO:0000313" key="3">
    <source>
        <dbReference type="EMBL" id="BDY12551.1"/>
    </source>
</evidence>
<dbReference type="RefSeq" id="WP_286337741.1">
    <property type="nucleotide sequence ID" value="NZ_AP027370.1"/>
</dbReference>
<feature type="domain" description="M23ase beta-sheet core" evidence="2">
    <location>
        <begin position="335"/>
        <end position="429"/>
    </location>
</feature>